<dbReference type="InterPro" id="IPR051396">
    <property type="entry name" value="Bact_Antivir_Def_Nuclease"/>
</dbReference>
<comment type="caution">
    <text evidence="2">The sequence shown here is derived from an EMBL/GenBank/DDBJ whole genome shotgun (WGS) entry which is preliminary data.</text>
</comment>
<dbReference type="PANTHER" id="PTHR43581">
    <property type="entry name" value="ATP/GTP PHOSPHATASE"/>
    <property type="match status" value="1"/>
</dbReference>
<dbReference type="EMBL" id="CAJVPL010001548">
    <property type="protein sequence ID" value="CAG8576734.1"/>
    <property type="molecule type" value="Genomic_DNA"/>
</dbReference>
<proteinExistence type="predicted"/>
<accession>A0A9N9BR36</accession>
<dbReference type="AlphaFoldDB" id="A0A9N9BR36"/>
<dbReference type="Proteomes" id="UP000789831">
    <property type="component" value="Unassembled WGS sequence"/>
</dbReference>
<keyword evidence="3" id="KW-1185">Reference proteome</keyword>
<dbReference type="GO" id="GO:0016887">
    <property type="term" value="F:ATP hydrolysis activity"/>
    <property type="evidence" value="ECO:0007669"/>
    <property type="project" value="InterPro"/>
</dbReference>
<reference evidence="2" key="1">
    <citation type="submission" date="2021-06" db="EMBL/GenBank/DDBJ databases">
        <authorList>
            <person name="Kallberg Y."/>
            <person name="Tangrot J."/>
            <person name="Rosling A."/>
        </authorList>
    </citation>
    <scope>NUCLEOTIDE SEQUENCE</scope>
    <source>
        <strain evidence="2">MT106</strain>
    </source>
</reference>
<dbReference type="Gene3D" id="3.40.50.300">
    <property type="entry name" value="P-loop containing nucleotide triphosphate hydrolases"/>
    <property type="match status" value="1"/>
</dbReference>
<dbReference type="SUPFAM" id="SSF52540">
    <property type="entry name" value="P-loop containing nucleoside triphosphate hydrolases"/>
    <property type="match status" value="1"/>
</dbReference>
<dbReference type="Pfam" id="PF13304">
    <property type="entry name" value="AAA_21"/>
    <property type="match status" value="1"/>
</dbReference>
<organism evidence="2 3">
    <name type="scientific">Ambispora gerdemannii</name>
    <dbReference type="NCBI Taxonomy" id="144530"/>
    <lineage>
        <taxon>Eukaryota</taxon>
        <taxon>Fungi</taxon>
        <taxon>Fungi incertae sedis</taxon>
        <taxon>Mucoromycota</taxon>
        <taxon>Glomeromycotina</taxon>
        <taxon>Glomeromycetes</taxon>
        <taxon>Archaeosporales</taxon>
        <taxon>Ambisporaceae</taxon>
        <taxon>Ambispora</taxon>
    </lineage>
</organism>
<evidence type="ECO:0000313" key="2">
    <source>
        <dbReference type="EMBL" id="CAG8576734.1"/>
    </source>
</evidence>
<dbReference type="CDD" id="cd00267">
    <property type="entry name" value="ABC_ATPase"/>
    <property type="match status" value="1"/>
</dbReference>
<dbReference type="InterPro" id="IPR027417">
    <property type="entry name" value="P-loop_NTPase"/>
</dbReference>
<name>A0A9N9BR36_9GLOM</name>
<dbReference type="InterPro" id="IPR003959">
    <property type="entry name" value="ATPase_AAA_core"/>
</dbReference>
<dbReference type="GO" id="GO:0005524">
    <property type="term" value="F:ATP binding"/>
    <property type="evidence" value="ECO:0007669"/>
    <property type="project" value="InterPro"/>
</dbReference>
<dbReference type="PANTHER" id="PTHR43581:SF4">
    <property type="entry name" value="ATP_GTP PHOSPHATASE"/>
    <property type="match status" value="1"/>
</dbReference>
<protein>
    <submittedName>
        <fullName evidence="2">10543_t:CDS:1</fullName>
    </submittedName>
</protein>
<evidence type="ECO:0000259" key="1">
    <source>
        <dbReference type="Pfam" id="PF13304"/>
    </source>
</evidence>
<gene>
    <name evidence="2" type="ORF">AGERDE_LOCUS7918</name>
</gene>
<sequence>MVNQRIRTTLSVTINPHLYQRLKEEIGSRKISGFVEKAIAKELGAYDNKLKREQKAFEKKLITGYKRDADKTPNKEDKMWEEARKNEKRRFLLPECRKSSSLLDLFSPDSSFIQYSSYPSLRLRSVPPPPPLTIKTIFHHLNPAYKKRETEGNYGPEDGFIRHEEAGLVTYRGFNEDICHSLNKMGSGYLKYKTLESLVEDIDVGYKINRSGIPRPCFPTEVKSTILLIDEPELFLHPSLIADLASLIKRAAKNDATVIFTTHSPDLLGHFIEDLFGEENNVDLIMAQRDENNFNLKKPLYFQKIIKEIIDSDVKGNVGIIEKKIKKGYEEFADKKRENKVLFVEGMSDYILFNNILRKELYEELKEIEVIPIFDDDRNLDKKENLKNKVESNRHEKFWKKYGEGKVKNKKGEILHSDKLVIDISGTTKSADIKEVKKNVIEQISQCLKKNKLKSTELDSNL</sequence>
<evidence type="ECO:0000313" key="3">
    <source>
        <dbReference type="Proteomes" id="UP000789831"/>
    </source>
</evidence>
<dbReference type="OrthoDB" id="2135407at2759"/>
<feature type="domain" description="ATPase AAA-type core" evidence="1">
    <location>
        <begin position="223"/>
        <end position="268"/>
    </location>
</feature>